<dbReference type="InterPro" id="IPR051601">
    <property type="entry name" value="Serine_prot/Carboxylest_S33"/>
</dbReference>
<feature type="domain" description="Peptidase S33 tripeptidyl aminopeptidase-like C-terminal" evidence="5">
    <location>
        <begin position="422"/>
        <end position="524"/>
    </location>
</feature>
<reference evidence="6 7" key="1">
    <citation type="submission" date="2020-08" db="EMBL/GenBank/DDBJ databases">
        <title>Genomic Encyclopedia of Type Strains, Phase III (KMG-III): the genomes of soil and plant-associated and newly described type strains.</title>
        <authorList>
            <person name="Whitman W."/>
        </authorList>
    </citation>
    <scope>NUCLEOTIDE SEQUENCE [LARGE SCALE GENOMIC DNA]</scope>
    <source>
        <strain evidence="6 7">CECT 8305</strain>
    </source>
</reference>
<proteinExistence type="inferred from homology"/>
<dbReference type="PROSITE" id="PS51257">
    <property type="entry name" value="PROKAR_LIPOPROTEIN"/>
    <property type="match status" value="1"/>
</dbReference>
<dbReference type="AlphaFoldDB" id="A0A7W9V030"/>
<feature type="signal peptide" evidence="4">
    <location>
        <begin position="1"/>
        <end position="25"/>
    </location>
</feature>
<sequence>MPNHRSSRVVVLTSLAVLAAATGTACDPGAGPTRSAATPSVPTALSDQKLNWTACSAPSKAQGGGDKPENLSDGTTWQCSTMKAPLDYANPDGKTINLALIRVKASRDVGQGRLGSLVFNFGGPGDSGVSTLPSFANDDYKALHKRYDLVSFDPRGVGESAGVKCLDTKAMDAWLAADATPDDTAEEEGIARGARAFVRACDSNSGAVLDHVGTQDAARDLDLMRHVLGDEKLNYFGISYGTQLGGVYAHLFPEHVGRTVFDGVVDPTHNVLASGLGQAKGFQGALRNFTKDCVKQKACSFAGKDPATGEREITALIESLDAKPLPTDSGRPLTQSLALNGIAAALYDKEMGWMVLRDGLSMAAEGDGSVLLYLSEGLNGRSDDGYSNINSAFAAVNCADYSGRFTTDDVRQHLPEFRKASAVFGDWMAWQLLQCTGWPVAGHAPTVDVTAHGADPILVIGNTGDPATPYEGAKKMANELGKGVGVHLTVDDEGHGTYGVNDCLTEIVDEYLLDGTVPKNDTTCS</sequence>
<evidence type="ECO:0000256" key="4">
    <source>
        <dbReference type="SAM" id="SignalP"/>
    </source>
</evidence>
<dbReference type="SUPFAM" id="SSF53474">
    <property type="entry name" value="alpha/beta-Hydrolases"/>
    <property type="match status" value="1"/>
</dbReference>
<evidence type="ECO:0000256" key="1">
    <source>
        <dbReference type="ARBA" id="ARBA00010088"/>
    </source>
</evidence>
<evidence type="ECO:0000256" key="2">
    <source>
        <dbReference type="ARBA" id="ARBA00022729"/>
    </source>
</evidence>
<dbReference type="RefSeq" id="WP_184574819.1">
    <property type="nucleotide sequence ID" value="NZ_JACHJL010000012.1"/>
</dbReference>
<keyword evidence="7" id="KW-1185">Reference proteome</keyword>
<dbReference type="InterPro" id="IPR029058">
    <property type="entry name" value="AB_hydrolase_fold"/>
</dbReference>
<evidence type="ECO:0000256" key="3">
    <source>
        <dbReference type="ARBA" id="ARBA00022801"/>
    </source>
</evidence>
<dbReference type="PANTHER" id="PTHR43248">
    <property type="entry name" value="2-SUCCINYL-6-HYDROXY-2,4-CYCLOHEXADIENE-1-CARBOXYLATE SYNTHASE"/>
    <property type="match status" value="1"/>
</dbReference>
<dbReference type="Gene3D" id="3.40.50.1820">
    <property type="entry name" value="alpha/beta hydrolase"/>
    <property type="match status" value="1"/>
</dbReference>
<dbReference type="Proteomes" id="UP000588098">
    <property type="component" value="Unassembled WGS sequence"/>
</dbReference>
<organism evidence="6 7">
    <name type="scientific">Streptomyces zagrosensis</name>
    <dbReference type="NCBI Taxonomy" id="1042984"/>
    <lineage>
        <taxon>Bacteria</taxon>
        <taxon>Bacillati</taxon>
        <taxon>Actinomycetota</taxon>
        <taxon>Actinomycetes</taxon>
        <taxon>Kitasatosporales</taxon>
        <taxon>Streptomycetaceae</taxon>
        <taxon>Streptomyces</taxon>
    </lineage>
</organism>
<evidence type="ECO:0000313" key="7">
    <source>
        <dbReference type="Proteomes" id="UP000588098"/>
    </source>
</evidence>
<dbReference type="EMBL" id="JACHJL010000012">
    <property type="protein sequence ID" value="MBB5937698.1"/>
    <property type="molecule type" value="Genomic_DNA"/>
</dbReference>
<dbReference type="GO" id="GO:0016787">
    <property type="term" value="F:hydrolase activity"/>
    <property type="evidence" value="ECO:0007669"/>
    <property type="project" value="UniProtKB-KW"/>
</dbReference>
<evidence type="ECO:0000259" key="5">
    <source>
        <dbReference type="Pfam" id="PF08386"/>
    </source>
</evidence>
<dbReference type="Pfam" id="PF08386">
    <property type="entry name" value="Abhydrolase_4"/>
    <property type="match status" value="1"/>
</dbReference>
<protein>
    <submittedName>
        <fullName evidence="6">Pimeloyl-ACP methyl ester carboxylesterase</fullName>
    </submittedName>
</protein>
<name>A0A7W9V030_9ACTN</name>
<comment type="caution">
    <text evidence="6">The sequence shown here is derived from an EMBL/GenBank/DDBJ whole genome shotgun (WGS) entry which is preliminary data.</text>
</comment>
<dbReference type="PANTHER" id="PTHR43248:SF29">
    <property type="entry name" value="TRIPEPTIDYL AMINOPEPTIDASE"/>
    <property type="match status" value="1"/>
</dbReference>
<feature type="chain" id="PRO_5039434169" evidence="4">
    <location>
        <begin position="26"/>
        <end position="525"/>
    </location>
</feature>
<keyword evidence="2 4" id="KW-0732">Signal</keyword>
<keyword evidence="3" id="KW-0378">Hydrolase</keyword>
<comment type="similarity">
    <text evidence="1">Belongs to the peptidase S33 family.</text>
</comment>
<evidence type="ECO:0000313" key="6">
    <source>
        <dbReference type="EMBL" id="MBB5937698.1"/>
    </source>
</evidence>
<gene>
    <name evidence="6" type="ORF">FHS42_004779</name>
</gene>
<accession>A0A7W9V030</accession>
<dbReference type="InterPro" id="IPR013595">
    <property type="entry name" value="Pept_S33_TAP-like_C"/>
</dbReference>